<dbReference type="InterPro" id="IPR049326">
    <property type="entry name" value="Rhodopsin_dom_fungi"/>
</dbReference>
<evidence type="ECO:0000256" key="3">
    <source>
        <dbReference type="ARBA" id="ARBA00022989"/>
    </source>
</evidence>
<feature type="transmembrane region" description="Helical" evidence="7">
    <location>
        <begin position="17"/>
        <end position="36"/>
    </location>
</feature>
<keyword evidence="10" id="KW-1185">Reference proteome</keyword>
<protein>
    <recommendedName>
        <fullName evidence="8">Rhodopsin domain-containing protein</fullName>
    </recommendedName>
</protein>
<name>A0AAD9W454_PHOAM</name>
<evidence type="ECO:0000259" key="8">
    <source>
        <dbReference type="Pfam" id="PF20684"/>
    </source>
</evidence>
<evidence type="ECO:0000256" key="1">
    <source>
        <dbReference type="ARBA" id="ARBA00004141"/>
    </source>
</evidence>
<reference evidence="9" key="1">
    <citation type="submission" date="2023-06" db="EMBL/GenBank/DDBJ databases">
        <authorList>
            <person name="Noh H."/>
        </authorList>
    </citation>
    <scope>NUCLEOTIDE SEQUENCE</scope>
    <source>
        <strain evidence="9">DUCC20226</strain>
    </source>
</reference>
<evidence type="ECO:0000256" key="7">
    <source>
        <dbReference type="SAM" id="Phobius"/>
    </source>
</evidence>
<proteinExistence type="inferred from homology"/>
<dbReference type="Pfam" id="PF20684">
    <property type="entry name" value="Fung_rhodopsin"/>
    <property type="match status" value="1"/>
</dbReference>
<feature type="transmembrane region" description="Helical" evidence="7">
    <location>
        <begin position="176"/>
        <end position="196"/>
    </location>
</feature>
<feature type="compositionally biased region" description="Polar residues" evidence="6">
    <location>
        <begin position="310"/>
        <end position="326"/>
    </location>
</feature>
<feature type="transmembrane region" description="Helical" evidence="7">
    <location>
        <begin position="208"/>
        <end position="226"/>
    </location>
</feature>
<comment type="subcellular location">
    <subcellularLocation>
        <location evidence="1">Membrane</location>
        <topology evidence="1">Multi-pass membrane protein</topology>
    </subcellularLocation>
</comment>
<gene>
    <name evidence="9" type="ORF">N8I77_006595</name>
</gene>
<dbReference type="PANTHER" id="PTHR33048:SF146">
    <property type="entry name" value="INTEGRAL MEMBRANE PROTEIN"/>
    <property type="match status" value="1"/>
</dbReference>
<dbReference type="GO" id="GO:0016020">
    <property type="term" value="C:membrane"/>
    <property type="evidence" value="ECO:0007669"/>
    <property type="project" value="UniProtKB-SubCell"/>
</dbReference>
<comment type="similarity">
    <text evidence="5">Belongs to the SAT4 family.</text>
</comment>
<keyword evidence="3 7" id="KW-1133">Transmembrane helix</keyword>
<evidence type="ECO:0000256" key="6">
    <source>
        <dbReference type="SAM" id="MobiDB-lite"/>
    </source>
</evidence>
<dbReference type="EMBL" id="JAUJFL010000003">
    <property type="protein sequence ID" value="KAK2607956.1"/>
    <property type="molecule type" value="Genomic_DNA"/>
</dbReference>
<dbReference type="PANTHER" id="PTHR33048">
    <property type="entry name" value="PTH11-LIKE INTEGRAL MEMBRANE PROTEIN (AFU_ORTHOLOGUE AFUA_5G11245)"/>
    <property type="match status" value="1"/>
</dbReference>
<dbReference type="InterPro" id="IPR052337">
    <property type="entry name" value="SAT4-like"/>
</dbReference>
<dbReference type="AlphaFoldDB" id="A0AAD9W454"/>
<feature type="domain" description="Rhodopsin" evidence="8">
    <location>
        <begin position="32"/>
        <end position="272"/>
    </location>
</feature>
<feature type="compositionally biased region" description="Low complexity" evidence="6">
    <location>
        <begin position="329"/>
        <end position="340"/>
    </location>
</feature>
<feature type="transmembrane region" description="Helical" evidence="7">
    <location>
        <begin position="48"/>
        <end position="70"/>
    </location>
</feature>
<sequence>MQGPLPPDEDRGPRLEAAYWTWSAVSILMLCLRFYARVKIRGLGWDDWMMLVTVILFVITACFVTYMASIGGARHVFYLSPEQTMEAVKWSWISQPWAIFLFATGKASVAILILRFMSRNTVWRRAVLYFIIVTIFIINALGCIFTFVQCDPPRALWNPTIKAKCWDPSVQQNYNYFLAAWNIAADLVLAILPATIISRLNLQRGKKIALCVLLGLGVIAALFSGIKVRYIVDLTSRSDFTWSAYDIQMWTGAEAFVMIFCGNIPPLQPLWDRYVTHKLDSSYGRTPLKGGYSGYSGGSPPSSKFRRSNWRGTSSAKQSLKTQGSDIDQPLPMQQPPMGQIAATTNIEVRMGPKGVANGGRGDWA</sequence>
<feature type="region of interest" description="Disordered" evidence="6">
    <location>
        <begin position="292"/>
        <end position="340"/>
    </location>
</feature>
<comment type="caution">
    <text evidence="9">The sequence shown here is derived from an EMBL/GenBank/DDBJ whole genome shotgun (WGS) entry which is preliminary data.</text>
</comment>
<keyword evidence="4 7" id="KW-0472">Membrane</keyword>
<evidence type="ECO:0000256" key="4">
    <source>
        <dbReference type="ARBA" id="ARBA00023136"/>
    </source>
</evidence>
<feature type="transmembrane region" description="Helical" evidence="7">
    <location>
        <begin position="90"/>
        <end position="114"/>
    </location>
</feature>
<evidence type="ECO:0000313" key="9">
    <source>
        <dbReference type="EMBL" id="KAK2607956.1"/>
    </source>
</evidence>
<evidence type="ECO:0000256" key="2">
    <source>
        <dbReference type="ARBA" id="ARBA00022692"/>
    </source>
</evidence>
<keyword evidence="2 7" id="KW-0812">Transmembrane</keyword>
<dbReference type="Proteomes" id="UP001265746">
    <property type="component" value="Unassembled WGS sequence"/>
</dbReference>
<evidence type="ECO:0000256" key="5">
    <source>
        <dbReference type="ARBA" id="ARBA00038359"/>
    </source>
</evidence>
<feature type="transmembrane region" description="Helical" evidence="7">
    <location>
        <begin position="126"/>
        <end position="148"/>
    </location>
</feature>
<accession>A0AAD9W454</accession>
<organism evidence="9 10">
    <name type="scientific">Phomopsis amygdali</name>
    <name type="common">Fusicoccum amygdali</name>
    <dbReference type="NCBI Taxonomy" id="1214568"/>
    <lineage>
        <taxon>Eukaryota</taxon>
        <taxon>Fungi</taxon>
        <taxon>Dikarya</taxon>
        <taxon>Ascomycota</taxon>
        <taxon>Pezizomycotina</taxon>
        <taxon>Sordariomycetes</taxon>
        <taxon>Sordariomycetidae</taxon>
        <taxon>Diaporthales</taxon>
        <taxon>Diaporthaceae</taxon>
        <taxon>Diaporthe</taxon>
    </lineage>
</organism>
<evidence type="ECO:0000313" key="10">
    <source>
        <dbReference type="Proteomes" id="UP001265746"/>
    </source>
</evidence>